<dbReference type="EMBL" id="BLAL01000176">
    <property type="protein sequence ID" value="GES88162.1"/>
    <property type="molecule type" value="Genomic_DNA"/>
</dbReference>
<sequence length="144" mass="16668">MKHGIMFLMPGNWSLKKRKAREQFQLAIYDCPPLLFDSKLWYTSKDVDRAIRTPFANNATTAQLHWSRLRSYKRDKKPPEANFDAKNPTGNQKGRSRSSKMIKSHSSDEQTSSKKSGSKKTKHKEDGLSDKKFKKLIELIKILL</sequence>
<feature type="region of interest" description="Disordered" evidence="1">
    <location>
        <begin position="70"/>
        <end position="127"/>
    </location>
</feature>
<comment type="caution">
    <text evidence="2">The sequence shown here is derived from an EMBL/GenBank/DDBJ whole genome shotgun (WGS) entry which is preliminary data.</text>
</comment>
<gene>
    <name evidence="2" type="ORF">RCL2_001513000</name>
</gene>
<organism evidence="2 3">
    <name type="scientific">Rhizophagus clarus</name>
    <dbReference type="NCBI Taxonomy" id="94130"/>
    <lineage>
        <taxon>Eukaryota</taxon>
        <taxon>Fungi</taxon>
        <taxon>Fungi incertae sedis</taxon>
        <taxon>Mucoromycota</taxon>
        <taxon>Glomeromycotina</taxon>
        <taxon>Glomeromycetes</taxon>
        <taxon>Glomerales</taxon>
        <taxon>Glomeraceae</taxon>
        <taxon>Rhizophagus</taxon>
    </lineage>
</organism>
<feature type="compositionally biased region" description="Basic residues" evidence="1">
    <location>
        <begin position="94"/>
        <end position="103"/>
    </location>
</feature>
<dbReference type="Proteomes" id="UP000615446">
    <property type="component" value="Unassembled WGS sequence"/>
</dbReference>
<protein>
    <submittedName>
        <fullName evidence="2">Uncharacterized protein</fullName>
    </submittedName>
</protein>
<evidence type="ECO:0000313" key="2">
    <source>
        <dbReference type="EMBL" id="GES88162.1"/>
    </source>
</evidence>
<accession>A0A8H3QQX2</accession>
<proteinExistence type="predicted"/>
<dbReference type="AlphaFoldDB" id="A0A8H3QQX2"/>
<evidence type="ECO:0000313" key="3">
    <source>
        <dbReference type="Proteomes" id="UP000615446"/>
    </source>
</evidence>
<name>A0A8H3QQX2_9GLOM</name>
<evidence type="ECO:0000256" key="1">
    <source>
        <dbReference type="SAM" id="MobiDB-lite"/>
    </source>
</evidence>
<reference evidence="2" key="1">
    <citation type="submission" date="2019-10" db="EMBL/GenBank/DDBJ databases">
        <title>Conservation and host-specific expression of non-tandemly repeated heterogenous ribosome RNA gene in arbuscular mycorrhizal fungi.</title>
        <authorList>
            <person name="Maeda T."/>
            <person name="Kobayashi Y."/>
            <person name="Nakagawa T."/>
            <person name="Ezawa T."/>
            <person name="Yamaguchi K."/>
            <person name="Bino T."/>
            <person name="Nishimoto Y."/>
            <person name="Shigenobu S."/>
            <person name="Kawaguchi M."/>
        </authorList>
    </citation>
    <scope>NUCLEOTIDE SEQUENCE</scope>
    <source>
        <strain evidence="2">HR1</strain>
    </source>
</reference>